<feature type="coiled-coil region" evidence="3">
    <location>
        <begin position="446"/>
        <end position="480"/>
    </location>
</feature>
<sequence length="488" mass="53920">MATIAKLGQQSALARELVGADDNSGSANGLLGDYSETPSLVPARTPRVPMQSDRIMNEALAQRAMAAQSTPLLGSDQTTRPEQHDRGTGFHGALPQGRDMPTPNPFALSVAMGRGGGPGMTALRDELGLNTPALGEGATPRERKLANRGLREQLAHKLAALPQPKNEFEIVVPEHNADQSEESLTADAVAALHIGQTAVGSAAIVEDRADIERRIEQERKNAAELELSRRSQSVKRNLPRPDMLLENVLATTSDSNVPVSVLDMISNEMRTLIMHDAYKHPVPDTLPLRPSRPINSTLESIADNMLEKARSMVEEEMSSMLQEMRDAYDELSGPAGENLWHSAEHSEIWLPQSQRYVSTEDITKDDWIQKHRLDLERRRELMAEQASRATKVERKLGVALGGYQARSKALCEKIQTAYKKFEQTKLDTKAFADLHTSEKAIIPARIEKAQSELNKVEARETQLQEEYQTLLERRDKLAAELVSLPTSA</sequence>
<name>A0A2G5B8S8_COERN</name>
<dbReference type="GO" id="GO:0000974">
    <property type="term" value="C:Prp19 complex"/>
    <property type="evidence" value="ECO:0007669"/>
    <property type="project" value="InterPro"/>
</dbReference>
<dbReference type="InterPro" id="IPR021786">
    <property type="entry name" value="Cdc5p/Cef1_C"/>
</dbReference>
<keyword evidence="2" id="KW-0539">Nucleus</keyword>
<feature type="region of interest" description="Disordered" evidence="4">
    <location>
        <begin position="71"/>
        <end position="99"/>
    </location>
</feature>
<proteinExistence type="predicted"/>
<dbReference type="GO" id="GO:0003677">
    <property type="term" value="F:DNA binding"/>
    <property type="evidence" value="ECO:0007669"/>
    <property type="project" value="UniProtKB-KW"/>
</dbReference>
<keyword evidence="1" id="KW-0238">DNA-binding</keyword>
<evidence type="ECO:0000259" key="5">
    <source>
        <dbReference type="Pfam" id="PF11831"/>
    </source>
</evidence>
<dbReference type="GO" id="GO:0000398">
    <property type="term" value="P:mRNA splicing, via spliceosome"/>
    <property type="evidence" value="ECO:0007669"/>
    <property type="project" value="InterPro"/>
</dbReference>
<dbReference type="STRING" id="763665.A0A2G5B8S8"/>
<feature type="domain" description="Pre-mRNA splicing factor component Cdc5p/Cef1 C-terminal" evidence="5">
    <location>
        <begin position="115"/>
        <end position="327"/>
    </location>
</feature>
<evidence type="ECO:0000313" key="6">
    <source>
        <dbReference type="EMBL" id="PIA15433.1"/>
    </source>
</evidence>
<dbReference type="EMBL" id="KZ303507">
    <property type="protein sequence ID" value="PIA15433.1"/>
    <property type="molecule type" value="Genomic_DNA"/>
</dbReference>
<reference evidence="6 7" key="1">
    <citation type="journal article" date="2015" name="Genome Biol. Evol.">
        <title>Phylogenomic analyses indicate that early fungi evolved digesting cell walls of algal ancestors of land plants.</title>
        <authorList>
            <person name="Chang Y."/>
            <person name="Wang S."/>
            <person name="Sekimoto S."/>
            <person name="Aerts A.L."/>
            <person name="Choi C."/>
            <person name="Clum A."/>
            <person name="LaButti K.M."/>
            <person name="Lindquist E.A."/>
            <person name="Yee Ngan C."/>
            <person name="Ohm R.A."/>
            <person name="Salamov A.A."/>
            <person name="Grigoriev I.V."/>
            <person name="Spatafora J.W."/>
            <person name="Berbee M.L."/>
        </authorList>
    </citation>
    <scope>NUCLEOTIDE SEQUENCE [LARGE SCALE GENOMIC DNA]</scope>
    <source>
        <strain evidence="6 7">NRRL 1564</strain>
    </source>
</reference>
<dbReference type="OrthoDB" id="1410009at2759"/>
<dbReference type="Pfam" id="PF11831">
    <property type="entry name" value="Myb_Cef"/>
    <property type="match status" value="1"/>
</dbReference>
<evidence type="ECO:0000256" key="2">
    <source>
        <dbReference type="ARBA" id="ARBA00023242"/>
    </source>
</evidence>
<evidence type="ECO:0000256" key="4">
    <source>
        <dbReference type="SAM" id="MobiDB-lite"/>
    </source>
</evidence>
<dbReference type="Proteomes" id="UP000242474">
    <property type="component" value="Unassembled WGS sequence"/>
</dbReference>
<dbReference type="PANTHER" id="PTHR45885">
    <property type="entry name" value="CELL DIVISION CYCLE 5-LIKE PROTEIN"/>
    <property type="match status" value="1"/>
</dbReference>
<gene>
    <name evidence="6" type="ORF">COEREDRAFT_81986</name>
</gene>
<dbReference type="PANTHER" id="PTHR45885:SF1">
    <property type="entry name" value="CELL DIVISION CYCLE 5-LIKE PROTEIN"/>
    <property type="match status" value="1"/>
</dbReference>
<keyword evidence="7" id="KW-1185">Reference proteome</keyword>
<evidence type="ECO:0000256" key="1">
    <source>
        <dbReference type="ARBA" id="ARBA00023125"/>
    </source>
</evidence>
<accession>A0A2G5B8S8</accession>
<evidence type="ECO:0000313" key="7">
    <source>
        <dbReference type="Proteomes" id="UP000242474"/>
    </source>
</evidence>
<feature type="region of interest" description="Disordered" evidence="4">
    <location>
        <begin position="28"/>
        <end position="48"/>
    </location>
</feature>
<keyword evidence="3" id="KW-0175">Coiled coil</keyword>
<feature type="compositionally biased region" description="Basic and acidic residues" evidence="4">
    <location>
        <begin position="79"/>
        <end position="88"/>
    </location>
</feature>
<dbReference type="AlphaFoldDB" id="A0A2G5B8S8"/>
<protein>
    <recommendedName>
        <fullName evidence="5">Pre-mRNA splicing factor component Cdc5p/Cef1 C-terminal domain-containing protein</fullName>
    </recommendedName>
</protein>
<organism evidence="6 7">
    <name type="scientific">Coemansia reversa (strain ATCC 12441 / NRRL 1564)</name>
    <dbReference type="NCBI Taxonomy" id="763665"/>
    <lineage>
        <taxon>Eukaryota</taxon>
        <taxon>Fungi</taxon>
        <taxon>Fungi incertae sedis</taxon>
        <taxon>Zoopagomycota</taxon>
        <taxon>Kickxellomycotina</taxon>
        <taxon>Kickxellomycetes</taxon>
        <taxon>Kickxellales</taxon>
        <taxon>Kickxellaceae</taxon>
        <taxon>Coemansia</taxon>
    </lineage>
</organism>
<dbReference type="GO" id="GO:0005681">
    <property type="term" value="C:spliceosomal complex"/>
    <property type="evidence" value="ECO:0007669"/>
    <property type="project" value="TreeGrafter"/>
</dbReference>
<evidence type="ECO:0000256" key="3">
    <source>
        <dbReference type="SAM" id="Coils"/>
    </source>
</evidence>
<dbReference type="InterPro" id="IPR047242">
    <property type="entry name" value="CDC5L/Cef1"/>
</dbReference>